<keyword evidence="4" id="KW-1185">Reference proteome</keyword>
<dbReference type="Proteomes" id="UP000030669">
    <property type="component" value="Unassembled WGS sequence"/>
</dbReference>
<dbReference type="EMBL" id="KB469296">
    <property type="protein sequence ID" value="EPQ60343.1"/>
    <property type="molecule type" value="Genomic_DNA"/>
</dbReference>
<evidence type="ECO:0000313" key="4">
    <source>
        <dbReference type="Proteomes" id="UP000030669"/>
    </source>
</evidence>
<evidence type="ECO:0000313" key="3">
    <source>
        <dbReference type="EMBL" id="EPQ60343.1"/>
    </source>
</evidence>
<feature type="transmembrane region" description="Helical" evidence="1">
    <location>
        <begin position="143"/>
        <end position="163"/>
    </location>
</feature>
<dbReference type="OMA" id="CNIAMVA"/>
<evidence type="ECO:0000256" key="1">
    <source>
        <dbReference type="SAM" id="Phobius"/>
    </source>
</evidence>
<keyword evidence="1" id="KW-0472">Membrane</keyword>
<dbReference type="RefSeq" id="XP_007860774.1">
    <property type="nucleotide sequence ID" value="XM_007862583.1"/>
</dbReference>
<feature type="transmembrane region" description="Helical" evidence="1">
    <location>
        <begin position="100"/>
        <end position="123"/>
    </location>
</feature>
<dbReference type="GeneID" id="19301048"/>
<feature type="domain" description="DUF6533" evidence="2">
    <location>
        <begin position="17"/>
        <end position="55"/>
    </location>
</feature>
<feature type="transmembrane region" description="Helical" evidence="1">
    <location>
        <begin position="66"/>
        <end position="88"/>
    </location>
</feature>
<reference evidence="3 4" key="1">
    <citation type="journal article" date="2012" name="Science">
        <title>The Paleozoic origin of enzymatic lignin decomposition reconstructed from 31 fungal genomes.</title>
        <authorList>
            <person name="Floudas D."/>
            <person name="Binder M."/>
            <person name="Riley R."/>
            <person name="Barry K."/>
            <person name="Blanchette R.A."/>
            <person name="Henrissat B."/>
            <person name="Martinez A.T."/>
            <person name="Otillar R."/>
            <person name="Spatafora J.W."/>
            <person name="Yadav J.S."/>
            <person name="Aerts A."/>
            <person name="Benoit I."/>
            <person name="Boyd A."/>
            <person name="Carlson A."/>
            <person name="Copeland A."/>
            <person name="Coutinho P.M."/>
            <person name="de Vries R.P."/>
            <person name="Ferreira P."/>
            <person name="Findley K."/>
            <person name="Foster B."/>
            <person name="Gaskell J."/>
            <person name="Glotzer D."/>
            <person name="Gorecki P."/>
            <person name="Heitman J."/>
            <person name="Hesse C."/>
            <person name="Hori C."/>
            <person name="Igarashi K."/>
            <person name="Jurgens J.A."/>
            <person name="Kallen N."/>
            <person name="Kersten P."/>
            <person name="Kohler A."/>
            <person name="Kuees U."/>
            <person name="Kumar T.K.A."/>
            <person name="Kuo A."/>
            <person name="LaButti K."/>
            <person name="Larrondo L.F."/>
            <person name="Lindquist E."/>
            <person name="Ling A."/>
            <person name="Lombard V."/>
            <person name="Lucas S."/>
            <person name="Lundell T."/>
            <person name="Martin R."/>
            <person name="McLaughlin D.J."/>
            <person name="Morgenstern I."/>
            <person name="Morin E."/>
            <person name="Murat C."/>
            <person name="Nagy L.G."/>
            <person name="Nolan M."/>
            <person name="Ohm R.A."/>
            <person name="Patyshakuliyeva A."/>
            <person name="Rokas A."/>
            <person name="Ruiz-Duenas F.J."/>
            <person name="Sabat G."/>
            <person name="Salamov A."/>
            <person name="Samejima M."/>
            <person name="Schmutz J."/>
            <person name="Slot J.C."/>
            <person name="St John F."/>
            <person name="Stenlid J."/>
            <person name="Sun H."/>
            <person name="Sun S."/>
            <person name="Syed K."/>
            <person name="Tsang A."/>
            <person name="Wiebenga A."/>
            <person name="Young D."/>
            <person name="Pisabarro A."/>
            <person name="Eastwood D.C."/>
            <person name="Martin F."/>
            <person name="Cullen D."/>
            <person name="Grigoriev I.V."/>
            <person name="Hibbett D.S."/>
        </authorList>
    </citation>
    <scope>NUCLEOTIDE SEQUENCE [LARGE SCALE GENOMIC DNA]</scope>
    <source>
        <strain evidence="3 4">ATCC 11539</strain>
    </source>
</reference>
<dbReference type="OrthoDB" id="2679643at2759"/>
<keyword evidence="1" id="KW-1133">Transmembrane helix</keyword>
<name>S7QLP4_GLOTA</name>
<keyword evidence="1" id="KW-0812">Transmembrane</keyword>
<evidence type="ECO:0000259" key="2">
    <source>
        <dbReference type="Pfam" id="PF20151"/>
    </source>
</evidence>
<dbReference type="AlphaFoldDB" id="S7QLP4"/>
<dbReference type="eggNOG" id="ENOG502SS73">
    <property type="taxonomic scope" value="Eukaryota"/>
</dbReference>
<protein>
    <recommendedName>
        <fullName evidence="2">DUF6533 domain-containing protein</fullName>
    </recommendedName>
</protein>
<feature type="transmembrane region" description="Helical" evidence="1">
    <location>
        <begin position="184"/>
        <end position="202"/>
    </location>
</feature>
<sequence>MGDILVSSFWQDESAQYLAVSGVALVMWDYCTSFDVEVKYFWNGEWSLSRVLFFLEAKVVIHQWKVLIVCTGLLLSIIQAMHTLRLWYLSARSKPLRIALVLTFLLFVISQMLASIYVVVAFGSPQGLANKDLIRSITIQQKAWLPAVIVHAILYGLCTARTYMRRSGLKDEDAIRDRVLLEGAVFFVVLFGALLICGVGGFDANTTVEIRAVYSNFVTALMSVSMSRLMLSIRSLSVSLGTDPDWLLSHLEMSRLHWTKGARDGELIVEVGVGRTEDEYELQTPSSHGMSRCTTHAP</sequence>
<dbReference type="InterPro" id="IPR045340">
    <property type="entry name" value="DUF6533"/>
</dbReference>
<proteinExistence type="predicted"/>
<gene>
    <name evidence="3" type="ORF">GLOTRDRAFT_124100</name>
</gene>
<dbReference type="Pfam" id="PF20151">
    <property type="entry name" value="DUF6533"/>
    <property type="match status" value="1"/>
</dbReference>
<dbReference type="HOGENOM" id="CLU_035509_13_0_1"/>
<dbReference type="KEGG" id="gtr:GLOTRDRAFT_124100"/>
<accession>S7QLP4</accession>
<organism evidence="3 4">
    <name type="scientific">Gloeophyllum trabeum (strain ATCC 11539 / FP-39264 / Madison 617)</name>
    <name type="common">Brown rot fungus</name>
    <dbReference type="NCBI Taxonomy" id="670483"/>
    <lineage>
        <taxon>Eukaryota</taxon>
        <taxon>Fungi</taxon>
        <taxon>Dikarya</taxon>
        <taxon>Basidiomycota</taxon>
        <taxon>Agaricomycotina</taxon>
        <taxon>Agaricomycetes</taxon>
        <taxon>Gloeophyllales</taxon>
        <taxon>Gloeophyllaceae</taxon>
        <taxon>Gloeophyllum</taxon>
    </lineage>
</organism>